<dbReference type="OrthoDB" id="3699124at2759"/>
<evidence type="ECO:0000313" key="2">
    <source>
        <dbReference type="EMBL" id="KAF1828774.1"/>
    </source>
</evidence>
<feature type="compositionally biased region" description="Low complexity" evidence="1">
    <location>
        <begin position="195"/>
        <end position="204"/>
    </location>
</feature>
<evidence type="ECO:0000256" key="1">
    <source>
        <dbReference type="SAM" id="MobiDB-lite"/>
    </source>
</evidence>
<organism evidence="2 3">
    <name type="scientific">Decorospora gaudefroyi</name>
    <dbReference type="NCBI Taxonomy" id="184978"/>
    <lineage>
        <taxon>Eukaryota</taxon>
        <taxon>Fungi</taxon>
        <taxon>Dikarya</taxon>
        <taxon>Ascomycota</taxon>
        <taxon>Pezizomycotina</taxon>
        <taxon>Dothideomycetes</taxon>
        <taxon>Pleosporomycetidae</taxon>
        <taxon>Pleosporales</taxon>
        <taxon>Pleosporineae</taxon>
        <taxon>Pleosporaceae</taxon>
        <taxon>Decorospora</taxon>
    </lineage>
</organism>
<feature type="region of interest" description="Disordered" evidence="1">
    <location>
        <begin position="160"/>
        <end position="223"/>
    </location>
</feature>
<dbReference type="EMBL" id="ML975499">
    <property type="protein sequence ID" value="KAF1828774.1"/>
    <property type="molecule type" value="Genomic_DNA"/>
</dbReference>
<dbReference type="Proteomes" id="UP000800040">
    <property type="component" value="Unassembled WGS sequence"/>
</dbReference>
<accession>A0A6A5K2S4</accession>
<protein>
    <submittedName>
        <fullName evidence="2">Uncharacterized protein</fullName>
    </submittedName>
</protein>
<keyword evidence="3" id="KW-1185">Reference proteome</keyword>
<reference evidence="2" key="1">
    <citation type="submission" date="2020-01" db="EMBL/GenBank/DDBJ databases">
        <authorList>
            <consortium name="DOE Joint Genome Institute"/>
            <person name="Haridas S."/>
            <person name="Albert R."/>
            <person name="Binder M."/>
            <person name="Bloem J."/>
            <person name="Labutti K."/>
            <person name="Salamov A."/>
            <person name="Andreopoulos B."/>
            <person name="Baker S.E."/>
            <person name="Barry K."/>
            <person name="Bills G."/>
            <person name="Bluhm B.H."/>
            <person name="Cannon C."/>
            <person name="Castanera R."/>
            <person name="Culley D.E."/>
            <person name="Daum C."/>
            <person name="Ezra D."/>
            <person name="Gonzalez J.B."/>
            <person name="Henrissat B."/>
            <person name="Kuo A."/>
            <person name="Liang C."/>
            <person name="Lipzen A."/>
            <person name="Lutzoni F."/>
            <person name="Magnuson J."/>
            <person name="Mondo S."/>
            <person name="Nolan M."/>
            <person name="Ohm R."/>
            <person name="Pangilinan J."/>
            <person name="Park H.-J."/>
            <person name="Ramirez L."/>
            <person name="Alfaro M."/>
            <person name="Sun H."/>
            <person name="Tritt A."/>
            <person name="Yoshinaga Y."/>
            <person name="Zwiers L.-H."/>
            <person name="Turgeon B.G."/>
            <person name="Goodwin S.B."/>
            <person name="Spatafora J.W."/>
            <person name="Crous P.W."/>
            <person name="Grigoriev I.V."/>
        </authorList>
    </citation>
    <scope>NUCLEOTIDE SEQUENCE</scope>
    <source>
        <strain evidence="2">P77</strain>
    </source>
</reference>
<sequence>MSAIDQDASPLFAKPPAALLLNRLSKHNPRTKRPTRQRRELDKTLLKDAPDSLVADSTKLYNLCFDTLRLKAADAVKVAEDNRQQCIESDGQVVNLIEQLRQMKGDAYATVQGLKERAILAERRSNRLGKRKDTYKKSYEDEYNAHAKAREEIARLKATTPEADPSDPDSNNSEGPISAPRPRGRRPLHNDRTGLPLQTPLTTPVQRRSKQPEPAVFEGPTGTKASTYQKWKLDMLSWFRAHAYTFENNEEEKLDYIRMKTSGVA</sequence>
<name>A0A6A5K2S4_9PLEO</name>
<dbReference type="AlphaFoldDB" id="A0A6A5K2S4"/>
<proteinExistence type="predicted"/>
<gene>
    <name evidence="2" type="ORF">BDW02DRAFT_584234</name>
</gene>
<evidence type="ECO:0000313" key="3">
    <source>
        <dbReference type="Proteomes" id="UP000800040"/>
    </source>
</evidence>